<dbReference type="VEuPathDB" id="MicrosporidiaDB:H312_01354"/>
<accession>A0A059F1P5</accession>
<dbReference type="InterPro" id="IPR053164">
    <property type="entry name" value="IS1016-like_transposase"/>
</dbReference>
<dbReference type="PANTHER" id="PTHR47163">
    <property type="entry name" value="DDE_TNP_IS1595 DOMAIN-CONTAINING PROTEIN"/>
    <property type="match status" value="1"/>
</dbReference>
<evidence type="ECO:0000313" key="1">
    <source>
        <dbReference type="EMBL" id="KCZ81208.1"/>
    </source>
</evidence>
<dbReference type="HOGENOM" id="CLU_044348_9_1_1"/>
<keyword evidence="2" id="KW-1185">Reference proteome</keyword>
<organism evidence="1 2">
    <name type="scientific">Anncaliia algerae PRA339</name>
    <dbReference type="NCBI Taxonomy" id="1288291"/>
    <lineage>
        <taxon>Eukaryota</taxon>
        <taxon>Fungi</taxon>
        <taxon>Fungi incertae sedis</taxon>
        <taxon>Microsporidia</taxon>
        <taxon>Tubulinosematoidea</taxon>
        <taxon>Tubulinosematidae</taxon>
        <taxon>Anncaliia</taxon>
    </lineage>
</organism>
<dbReference type="Proteomes" id="UP000030655">
    <property type="component" value="Unassembled WGS sequence"/>
</dbReference>
<gene>
    <name evidence="1" type="ORF">H312_01354</name>
</gene>
<reference evidence="2" key="1">
    <citation type="submission" date="2013-02" db="EMBL/GenBank/DDBJ databases">
        <authorList>
            <consortium name="The Broad Institute Genome Sequencing Platform"/>
            <person name="Cuomo C."/>
            <person name="Becnel J."/>
            <person name="Sanscrainte N."/>
            <person name="Walker B."/>
            <person name="Young S.K."/>
            <person name="Zeng Q."/>
            <person name="Gargeya S."/>
            <person name="Fitzgerald M."/>
            <person name="Haas B."/>
            <person name="Abouelleil A."/>
            <person name="Alvarado L."/>
            <person name="Arachchi H.M."/>
            <person name="Berlin A.M."/>
            <person name="Chapman S.B."/>
            <person name="Dewar J."/>
            <person name="Goldberg J."/>
            <person name="Griggs A."/>
            <person name="Gujja S."/>
            <person name="Hansen M."/>
            <person name="Howarth C."/>
            <person name="Imamovic A."/>
            <person name="Larimer J."/>
            <person name="McCowan C."/>
            <person name="Murphy C."/>
            <person name="Neiman D."/>
            <person name="Pearson M."/>
            <person name="Priest M."/>
            <person name="Roberts A."/>
            <person name="Saif S."/>
            <person name="Shea T."/>
            <person name="Sisk P."/>
            <person name="Sykes S."/>
            <person name="Wortman J."/>
            <person name="Nusbaum C."/>
            <person name="Birren B."/>
        </authorList>
    </citation>
    <scope>NUCLEOTIDE SEQUENCE [LARGE SCALE GENOMIC DNA]</scope>
    <source>
        <strain evidence="2">PRA339</strain>
    </source>
</reference>
<proteinExistence type="predicted"/>
<reference evidence="1 2" key="2">
    <citation type="submission" date="2014-03" db="EMBL/GenBank/DDBJ databases">
        <title>The Genome Sequence of Anncaliia algerae insect isolate PRA339.</title>
        <authorList>
            <consortium name="The Broad Institute Genome Sequencing Platform"/>
            <consortium name="The Broad Institute Genome Sequencing Center for Infectious Disease"/>
            <person name="Cuomo C."/>
            <person name="Becnel J."/>
            <person name="Sanscrainte N."/>
            <person name="Walker B."/>
            <person name="Young S.K."/>
            <person name="Zeng Q."/>
            <person name="Gargeya S."/>
            <person name="Fitzgerald M."/>
            <person name="Haas B."/>
            <person name="Abouelleil A."/>
            <person name="Alvarado L."/>
            <person name="Arachchi H.M."/>
            <person name="Berlin A.M."/>
            <person name="Chapman S.B."/>
            <person name="Dewar J."/>
            <person name="Goldberg J."/>
            <person name="Griggs A."/>
            <person name="Gujja S."/>
            <person name="Hansen M."/>
            <person name="Howarth C."/>
            <person name="Imamovic A."/>
            <person name="Larimer J."/>
            <person name="McCowan C."/>
            <person name="Murphy C."/>
            <person name="Neiman D."/>
            <person name="Pearson M."/>
            <person name="Priest M."/>
            <person name="Roberts A."/>
            <person name="Saif S."/>
            <person name="Shea T."/>
            <person name="Sisk P."/>
            <person name="Sykes S."/>
            <person name="Wortman J."/>
            <person name="Nusbaum C."/>
            <person name="Birren B."/>
        </authorList>
    </citation>
    <scope>NUCLEOTIDE SEQUENCE [LARGE SCALE GENOMIC DNA]</scope>
    <source>
        <strain evidence="1 2">PRA339</strain>
    </source>
</reference>
<dbReference type="EMBL" id="KK365147">
    <property type="protein sequence ID" value="KCZ81208.1"/>
    <property type="molecule type" value="Genomic_DNA"/>
</dbReference>
<dbReference type="STRING" id="1288291.A0A059F1P5"/>
<sequence length="213" mass="24829">MTTAYQLEEKLYKMSDLELIHFFMSENYLMKENNCFVCSNSLVLAKLNRSIDMYSWRCMTKTCTKYKSYYTIRKNSFFDGLKIGLRQIFLILLKYSCKLQRYQIILSADNSAKTVKKILKKFVMKIPITDFSNNKLGGPGKIVQIDETMLNYKCKSHRGRSPENKTDSLCIVEVSDKILRAYATIISKKKETTIIPIIRNQVASNSMIWTDEQ</sequence>
<protein>
    <submittedName>
        <fullName evidence="1">Uncharacterized protein</fullName>
    </submittedName>
</protein>
<evidence type="ECO:0000313" key="2">
    <source>
        <dbReference type="Proteomes" id="UP000030655"/>
    </source>
</evidence>
<dbReference type="PANTHER" id="PTHR47163:SF2">
    <property type="entry name" value="SI:DKEY-17M8.2"/>
    <property type="match status" value="1"/>
</dbReference>
<name>A0A059F1P5_9MICR</name>
<dbReference type="AlphaFoldDB" id="A0A059F1P5"/>